<dbReference type="SUPFAM" id="SSF90112">
    <property type="entry name" value="Neurotransmitter-gated ion-channel transmembrane pore"/>
    <property type="match status" value="1"/>
</dbReference>
<dbReference type="GO" id="GO:0005216">
    <property type="term" value="F:monoatomic ion channel activity"/>
    <property type="evidence" value="ECO:0007669"/>
    <property type="project" value="InterPro"/>
</dbReference>
<feature type="domain" description="Neurotransmitter-gated ion-channel transmembrane" evidence="2">
    <location>
        <begin position="31"/>
        <end position="241"/>
    </location>
</feature>
<evidence type="ECO:0000313" key="4">
    <source>
        <dbReference type="Proteomes" id="UP000004810"/>
    </source>
</evidence>
<dbReference type="PANTHER" id="PTHR18945">
    <property type="entry name" value="NEUROTRANSMITTER GATED ION CHANNEL"/>
    <property type="match status" value="1"/>
</dbReference>
<reference evidence="4" key="1">
    <citation type="submission" date="2012-08" db="EMBL/GenBank/DDBJ databases">
        <title>The Genome Sequence of Wuchereria bancrofti.</title>
        <authorList>
            <person name="Nutman T.B."/>
            <person name="Fink D.L."/>
            <person name="Russ C."/>
            <person name="Young S."/>
            <person name="Zeng Q."/>
            <person name="Koehrsen M."/>
            <person name="Alvarado L."/>
            <person name="Berlin A."/>
            <person name="Chapman S.B."/>
            <person name="Chen Z."/>
            <person name="Freedman E."/>
            <person name="Gellesch M."/>
            <person name="Goldberg J."/>
            <person name="Griggs A."/>
            <person name="Gujja S."/>
            <person name="Heilman E.R."/>
            <person name="Heiman D."/>
            <person name="Hepburn T."/>
            <person name="Howarth C."/>
            <person name="Jen D."/>
            <person name="Larson L."/>
            <person name="Lewis B."/>
            <person name="Mehta T."/>
            <person name="Park D."/>
            <person name="Pearson M."/>
            <person name="Roberts A."/>
            <person name="Saif S."/>
            <person name="Shea T."/>
            <person name="Shenoy N."/>
            <person name="Sisk P."/>
            <person name="Stolte C."/>
            <person name="Sykes S."/>
            <person name="Walk T."/>
            <person name="White J."/>
            <person name="Yandava C."/>
            <person name="Haas B."/>
            <person name="Henn M.R."/>
            <person name="Nusbaum C."/>
            <person name="Birren B."/>
        </authorList>
    </citation>
    <scope>NUCLEOTIDE SEQUENCE [LARGE SCALE GENOMIC DNA]</scope>
    <source>
        <strain evidence="4">NA</strain>
    </source>
</reference>
<dbReference type="GO" id="GO:0004888">
    <property type="term" value="F:transmembrane signaling receptor activity"/>
    <property type="evidence" value="ECO:0007669"/>
    <property type="project" value="InterPro"/>
</dbReference>
<dbReference type="InterPro" id="IPR006029">
    <property type="entry name" value="Neurotrans-gated_channel_TM"/>
</dbReference>
<accession>J9ELN9</accession>
<evidence type="ECO:0000256" key="1">
    <source>
        <dbReference type="SAM" id="Phobius"/>
    </source>
</evidence>
<sequence length="300" mass="34198">MDAPAVLVNKRSRIEFQVRIRRKTLFYTVVLIIPTVLMAFLSMAVFFLPTDSGEKMTLTISVLLSIVVFLLLVSKILPPTSSTIPLMAKYLLLTFVLNVITILITVIIINVYFRGPTTHRMPKWVRTVFLQIMPKLLCMQRPKPLLRNFTQKNGHPITDAFPDISELKLNPSIHHPLCPSADTDIRQPPAIELTHVDSIEQLERDPSTSAYYPLSPDALRAIDAIEYITNHLKQDEEYKMHSGSTVYKKIKVSFYVDVFRGYNSLIQPVRNLNETPIIVKIALQLALLINVVRFCNLKIS</sequence>
<dbReference type="AlphaFoldDB" id="J9ELN9"/>
<dbReference type="EMBL" id="ADBV01009340">
    <property type="protein sequence ID" value="EJW76259.1"/>
    <property type="molecule type" value="Genomic_DNA"/>
</dbReference>
<feature type="transmembrane region" description="Helical" evidence="1">
    <location>
        <begin position="90"/>
        <end position="113"/>
    </location>
</feature>
<organism evidence="3 4">
    <name type="scientific">Wuchereria bancrofti</name>
    <dbReference type="NCBI Taxonomy" id="6293"/>
    <lineage>
        <taxon>Eukaryota</taxon>
        <taxon>Metazoa</taxon>
        <taxon>Ecdysozoa</taxon>
        <taxon>Nematoda</taxon>
        <taxon>Chromadorea</taxon>
        <taxon>Rhabditida</taxon>
        <taxon>Spirurina</taxon>
        <taxon>Spiruromorpha</taxon>
        <taxon>Filarioidea</taxon>
        <taxon>Onchocercidae</taxon>
        <taxon>Wuchereria</taxon>
    </lineage>
</organism>
<dbReference type="GO" id="GO:0016020">
    <property type="term" value="C:membrane"/>
    <property type="evidence" value="ECO:0007669"/>
    <property type="project" value="InterPro"/>
</dbReference>
<protein>
    <submittedName>
        <fullName evidence="3">Nicotinic acetylcholine receptor non-alpha subunit</fullName>
    </submittedName>
</protein>
<proteinExistence type="predicted"/>
<dbReference type="InterPro" id="IPR036719">
    <property type="entry name" value="Neuro-gated_channel_TM_sf"/>
</dbReference>
<evidence type="ECO:0000313" key="3">
    <source>
        <dbReference type="EMBL" id="EJW76259.1"/>
    </source>
</evidence>
<dbReference type="Pfam" id="PF02932">
    <property type="entry name" value="Neur_chan_memb"/>
    <property type="match status" value="1"/>
</dbReference>
<dbReference type="InterPro" id="IPR038050">
    <property type="entry name" value="Neuro_actylchol_rec"/>
</dbReference>
<keyword evidence="3" id="KW-0675">Receptor</keyword>
<feature type="transmembrane region" description="Helical" evidence="1">
    <location>
        <begin position="25"/>
        <end position="48"/>
    </location>
</feature>
<dbReference type="Gene3D" id="1.20.58.390">
    <property type="entry name" value="Neurotransmitter-gated ion-channel transmembrane domain"/>
    <property type="match status" value="1"/>
</dbReference>
<keyword evidence="1" id="KW-0812">Transmembrane</keyword>
<evidence type="ECO:0000259" key="2">
    <source>
        <dbReference type="Pfam" id="PF02932"/>
    </source>
</evidence>
<feature type="transmembrane region" description="Helical" evidence="1">
    <location>
        <begin position="60"/>
        <end position="78"/>
    </location>
</feature>
<gene>
    <name evidence="3" type="ORF">WUBG_12832</name>
</gene>
<dbReference type="Proteomes" id="UP000004810">
    <property type="component" value="Unassembled WGS sequence"/>
</dbReference>
<dbReference type="CDD" id="cd19064">
    <property type="entry name" value="LGIC_TM_nAChR"/>
    <property type="match status" value="1"/>
</dbReference>
<dbReference type="FunFam" id="1.20.58.390:FF:000038">
    <property type="entry name" value="Acetylcholine receptor subunit beta-like 1"/>
    <property type="match status" value="1"/>
</dbReference>
<name>J9ELN9_WUCBA</name>
<keyword evidence="1" id="KW-1133">Transmembrane helix</keyword>
<comment type="caution">
    <text evidence="3">The sequence shown here is derived from an EMBL/GenBank/DDBJ whole genome shotgun (WGS) entry which is preliminary data.</text>
</comment>
<dbReference type="InterPro" id="IPR006201">
    <property type="entry name" value="Neur_channel"/>
</dbReference>
<keyword evidence="1" id="KW-0472">Membrane</keyword>